<reference evidence="1" key="2">
    <citation type="submission" date="2020-09" db="EMBL/GenBank/DDBJ databases">
        <authorList>
            <person name="Sun Q."/>
            <person name="Kim S."/>
        </authorList>
    </citation>
    <scope>NUCLEOTIDE SEQUENCE</scope>
    <source>
        <strain evidence="1">KCTC 12870</strain>
    </source>
</reference>
<gene>
    <name evidence="1" type="ORF">GCM10007047_23400</name>
</gene>
<proteinExistence type="predicted"/>
<dbReference type="Gene3D" id="3.20.20.80">
    <property type="entry name" value="Glycosidases"/>
    <property type="match status" value="1"/>
</dbReference>
<sequence length="319" mass="36472">MMKSACIGWLRFGDFNFDVNAFLEERSQPDGFYKASERLRELHSAGFQFVGISPGPREMAKASLIAGSIEYYDAYARVSRFFAQEFGELIEWWQVANELDIWIFRDTLTMEQSVEFLKVGIRAMKDEAPHLKVGINITLYPSLPGEVDGNTEAHEGVFLAKGIYDDPTLPVDFAGFDSYPGSWRKGGPDSWSEYLDGFYELTGKPIIIMEFGYAASGGIMTEEEISQELYPCEIKKWKFSWRGEHSLQMQADYIREVMKIFSEKPFVLGAFYYNWRDAETCWQCKDADCPAETAWGLLDKNGKPKLSYQALKEYSLTLA</sequence>
<dbReference type="EMBL" id="BMXG01000014">
    <property type="protein sequence ID" value="GHC05753.1"/>
    <property type="molecule type" value="Genomic_DNA"/>
</dbReference>
<comment type="caution">
    <text evidence="1">The sequence shown here is derived from an EMBL/GenBank/DDBJ whole genome shotgun (WGS) entry which is preliminary data.</text>
</comment>
<name>A0A8J3DCJ8_9BACT</name>
<accession>A0A8J3DCJ8</accession>
<evidence type="ECO:0000313" key="2">
    <source>
        <dbReference type="Proteomes" id="UP000642829"/>
    </source>
</evidence>
<dbReference type="Proteomes" id="UP000642829">
    <property type="component" value="Unassembled WGS sequence"/>
</dbReference>
<reference evidence="1" key="1">
    <citation type="journal article" date="2014" name="Int. J. Syst. Evol. Microbiol.">
        <title>Complete genome sequence of Corynebacterium casei LMG S-19264T (=DSM 44701T), isolated from a smear-ripened cheese.</title>
        <authorList>
            <consortium name="US DOE Joint Genome Institute (JGI-PGF)"/>
            <person name="Walter F."/>
            <person name="Albersmeier A."/>
            <person name="Kalinowski J."/>
            <person name="Ruckert C."/>
        </authorList>
    </citation>
    <scope>NUCLEOTIDE SEQUENCE</scope>
    <source>
        <strain evidence="1">KCTC 12870</strain>
    </source>
</reference>
<dbReference type="RefSeq" id="WP_189515351.1">
    <property type="nucleotide sequence ID" value="NZ_BMXG01000014.1"/>
</dbReference>
<protein>
    <submittedName>
        <fullName evidence="1">Uncharacterized protein</fullName>
    </submittedName>
</protein>
<dbReference type="AlphaFoldDB" id="A0A8J3DCJ8"/>
<organism evidence="1 2">
    <name type="scientific">Cerasicoccus arenae</name>
    <dbReference type="NCBI Taxonomy" id="424488"/>
    <lineage>
        <taxon>Bacteria</taxon>
        <taxon>Pseudomonadati</taxon>
        <taxon>Verrucomicrobiota</taxon>
        <taxon>Opitutia</taxon>
        <taxon>Puniceicoccales</taxon>
        <taxon>Cerasicoccaceae</taxon>
        <taxon>Cerasicoccus</taxon>
    </lineage>
</organism>
<keyword evidence="2" id="KW-1185">Reference proteome</keyword>
<evidence type="ECO:0000313" key="1">
    <source>
        <dbReference type="EMBL" id="GHC05753.1"/>
    </source>
</evidence>
<dbReference type="SUPFAM" id="SSF51445">
    <property type="entry name" value="(Trans)glycosidases"/>
    <property type="match status" value="1"/>
</dbReference>
<dbReference type="InterPro" id="IPR017853">
    <property type="entry name" value="GH"/>
</dbReference>